<feature type="non-terminal residue" evidence="6">
    <location>
        <position position="1"/>
    </location>
</feature>
<evidence type="ECO:0000259" key="5">
    <source>
        <dbReference type="Pfam" id="PF02902"/>
    </source>
</evidence>
<comment type="similarity">
    <text evidence="1">Belongs to the peptidase C48 family.</text>
</comment>
<dbReference type="InterPro" id="IPR003653">
    <property type="entry name" value="Peptidase_C48_C"/>
</dbReference>
<evidence type="ECO:0000256" key="1">
    <source>
        <dbReference type="ARBA" id="ARBA00005234"/>
    </source>
</evidence>
<evidence type="ECO:0000256" key="2">
    <source>
        <dbReference type="ARBA" id="ARBA00022670"/>
    </source>
</evidence>
<dbReference type="OrthoDB" id="76387at2759"/>
<evidence type="ECO:0000256" key="4">
    <source>
        <dbReference type="SAM" id="MobiDB-lite"/>
    </source>
</evidence>
<comment type="caution">
    <text evidence="6">The sequence shown here is derived from an EMBL/GenBank/DDBJ whole genome shotgun (WGS) entry which is preliminary data.</text>
</comment>
<evidence type="ECO:0000313" key="6">
    <source>
        <dbReference type="EMBL" id="GMH48571.1"/>
    </source>
</evidence>
<protein>
    <recommendedName>
        <fullName evidence="5">Ubiquitin-like protease family profile domain-containing protein</fullName>
    </recommendedName>
</protein>
<organism evidence="6 7">
    <name type="scientific">Triparma retinervis</name>
    <dbReference type="NCBI Taxonomy" id="2557542"/>
    <lineage>
        <taxon>Eukaryota</taxon>
        <taxon>Sar</taxon>
        <taxon>Stramenopiles</taxon>
        <taxon>Ochrophyta</taxon>
        <taxon>Bolidophyceae</taxon>
        <taxon>Parmales</taxon>
        <taxon>Triparmaceae</taxon>
        <taxon>Triparma</taxon>
    </lineage>
</organism>
<dbReference type="Proteomes" id="UP001165082">
    <property type="component" value="Unassembled WGS sequence"/>
</dbReference>
<accession>A0A9W6ZA88</accession>
<feature type="non-terminal residue" evidence="6">
    <location>
        <position position="273"/>
    </location>
</feature>
<feature type="compositionally biased region" description="Basic and acidic residues" evidence="4">
    <location>
        <begin position="166"/>
        <end position="176"/>
    </location>
</feature>
<keyword evidence="2" id="KW-0645">Protease</keyword>
<proteinExistence type="inferred from homology"/>
<dbReference type="InterPro" id="IPR038765">
    <property type="entry name" value="Papain-like_cys_pep_sf"/>
</dbReference>
<dbReference type="SUPFAM" id="SSF54001">
    <property type="entry name" value="Cysteine proteinases"/>
    <property type="match status" value="1"/>
</dbReference>
<feature type="compositionally biased region" description="Low complexity" evidence="4">
    <location>
        <begin position="97"/>
        <end position="116"/>
    </location>
</feature>
<keyword evidence="3" id="KW-0378">Hydrolase</keyword>
<keyword evidence="7" id="KW-1185">Reference proteome</keyword>
<reference evidence="6" key="1">
    <citation type="submission" date="2022-07" db="EMBL/GenBank/DDBJ databases">
        <title>Genome analysis of Parmales, a sister group of diatoms, reveals the evolutionary specialization of diatoms from phago-mixotrophs to photoautotrophs.</title>
        <authorList>
            <person name="Ban H."/>
            <person name="Sato S."/>
            <person name="Yoshikawa S."/>
            <person name="Kazumasa Y."/>
            <person name="Nakamura Y."/>
            <person name="Ichinomiya M."/>
            <person name="Saitoh K."/>
            <person name="Sato N."/>
            <person name="Blanc-Mathieu R."/>
            <person name="Endo H."/>
            <person name="Kuwata A."/>
            <person name="Ogata H."/>
        </authorList>
    </citation>
    <scope>NUCLEOTIDE SEQUENCE</scope>
</reference>
<sequence>FRQPDEKGFLKATLRYFKDEWEAKRKPGKFPEKEWTLMETPDDYPQQRNGFDCGVFTCAGADFISAGKKPEFTTEDAAKMRKIITFEILKRQEEEAAGPPALTPTTTTITPVTKAPLAKDPSQTKEPTPIKKTTGRKKKQEEEKTAAAPLAKDPSPTKEPTNIKETTGRKKKQEEEKTAAAVKVGVKAVVSTGFLPSYQHNIEPAGNLLTTTIEITKLVISDGRGGSVEGRFTKPEEGEVFEHRNEATKVHIQIVVFKGEEEEGKEEKWTGFW</sequence>
<evidence type="ECO:0000256" key="3">
    <source>
        <dbReference type="ARBA" id="ARBA00022801"/>
    </source>
</evidence>
<dbReference type="Pfam" id="PF02902">
    <property type="entry name" value="Peptidase_C48"/>
    <property type="match status" value="1"/>
</dbReference>
<feature type="region of interest" description="Disordered" evidence="4">
    <location>
        <begin position="91"/>
        <end position="176"/>
    </location>
</feature>
<dbReference type="GO" id="GO:0008234">
    <property type="term" value="F:cysteine-type peptidase activity"/>
    <property type="evidence" value="ECO:0007669"/>
    <property type="project" value="InterPro"/>
</dbReference>
<name>A0A9W6ZA88_9STRA</name>
<evidence type="ECO:0000313" key="7">
    <source>
        <dbReference type="Proteomes" id="UP001165082"/>
    </source>
</evidence>
<dbReference type="Gene3D" id="3.40.395.10">
    <property type="entry name" value="Adenoviral Proteinase, Chain A"/>
    <property type="match status" value="1"/>
</dbReference>
<dbReference type="GO" id="GO:0006508">
    <property type="term" value="P:proteolysis"/>
    <property type="evidence" value="ECO:0007669"/>
    <property type="project" value="UniProtKB-KW"/>
</dbReference>
<feature type="domain" description="Ubiquitin-like protease family profile" evidence="5">
    <location>
        <begin position="7"/>
        <end position="88"/>
    </location>
</feature>
<dbReference type="AlphaFoldDB" id="A0A9W6ZA88"/>
<gene>
    <name evidence="6" type="ORF">TrRE_jg13517</name>
</gene>
<dbReference type="EMBL" id="BRXZ01004423">
    <property type="protein sequence ID" value="GMH48571.1"/>
    <property type="molecule type" value="Genomic_DNA"/>
</dbReference>